<protein>
    <recommendedName>
        <fullName evidence="6">Transcription repressor</fullName>
    </recommendedName>
    <alternativeName>
        <fullName evidence="6">Ovate family protein</fullName>
    </alternativeName>
</protein>
<dbReference type="InterPro" id="IPR038933">
    <property type="entry name" value="Ovate"/>
</dbReference>
<keyword evidence="2 6" id="KW-0678">Repressor</keyword>
<organism evidence="9 10">
    <name type="scientific">Quillaja saponaria</name>
    <name type="common">Soap bark tree</name>
    <dbReference type="NCBI Taxonomy" id="32244"/>
    <lineage>
        <taxon>Eukaryota</taxon>
        <taxon>Viridiplantae</taxon>
        <taxon>Streptophyta</taxon>
        <taxon>Embryophyta</taxon>
        <taxon>Tracheophyta</taxon>
        <taxon>Spermatophyta</taxon>
        <taxon>Magnoliopsida</taxon>
        <taxon>eudicotyledons</taxon>
        <taxon>Gunneridae</taxon>
        <taxon>Pentapetalae</taxon>
        <taxon>rosids</taxon>
        <taxon>fabids</taxon>
        <taxon>Fabales</taxon>
        <taxon>Quillajaceae</taxon>
        <taxon>Quillaja</taxon>
    </lineage>
</organism>
<evidence type="ECO:0000256" key="4">
    <source>
        <dbReference type="ARBA" id="ARBA00023163"/>
    </source>
</evidence>
<evidence type="ECO:0000313" key="10">
    <source>
        <dbReference type="Proteomes" id="UP001163823"/>
    </source>
</evidence>
<evidence type="ECO:0000259" key="8">
    <source>
        <dbReference type="PROSITE" id="PS51754"/>
    </source>
</evidence>
<feature type="region of interest" description="Disordered" evidence="7">
    <location>
        <begin position="63"/>
        <end position="100"/>
    </location>
</feature>
<evidence type="ECO:0000256" key="6">
    <source>
        <dbReference type="RuleBase" id="RU367028"/>
    </source>
</evidence>
<gene>
    <name evidence="9" type="ORF">O6P43_014149</name>
</gene>
<evidence type="ECO:0000256" key="7">
    <source>
        <dbReference type="SAM" id="MobiDB-lite"/>
    </source>
</evidence>
<dbReference type="Pfam" id="PF04844">
    <property type="entry name" value="Ovate"/>
    <property type="match status" value="1"/>
</dbReference>
<keyword evidence="3 6" id="KW-0805">Transcription regulation</keyword>
<evidence type="ECO:0000256" key="2">
    <source>
        <dbReference type="ARBA" id="ARBA00022491"/>
    </source>
</evidence>
<name>A0AAD7LU12_QUISA</name>
<dbReference type="InterPro" id="IPR006458">
    <property type="entry name" value="Ovate_C"/>
</dbReference>
<dbReference type="NCBIfam" id="TIGR01568">
    <property type="entry name" value="A_thal_3678"/>
    <property type="match status" value="1"/>
</dbReference>
<dbReference type="AlphaFoldDB" id="A0AAD7LU12"/>
<dbReference type="KEGG" id="qsa:O6P43_014149"/>
<keyword evidence="4 6" id="KW-0804">Transcription</keyword>
<dbReference type="PROSITE" id="PS51754">
    <property type="entry name" value="OVATE"/>
    <property type="match status" value="1"/>
</dbReference>
<accession>A0AAD7LU12</accession>
<evidence type="ECO:0000256" key="1">
    <source>
        <dbReference type="ARBA" id="ARBA00004123"/>
    </source>
</evidence>
<dbReference type="PANTHER" id="PTHR33057:SF128">
    <property type="entry name" value="TRANSCRIPTION REPRESSOR OFP3"/>
    <property type="match status" value="1"/>
</dbReference>
<dbReference type="EMBL" id="JARAOO010000006">
    <property type="protein sequence ID" value="KAJ7964309.1"/>
    <property type="molecule type" value="Genomic_DNA"/>
</dbReference>
<proteinExistence type="predicted"/>
<evidence type="ECO:0000256" key="5">
    <source>
        <dbReference type="ARBA" id="ARBA00023242"/>
    </source>
</evidence>
<dbReference type="GO" id="GO:0005634">
    <property type="term" value="C:nucleus"/>
    <property type="evidence" value="ECO:0007669"/>
    <property type="project" value="UniProtKB-SubCell"/>
</dbReference>
<keyword evidence="5 6" id="KW-0539">Nucleus</keyword>
<evidence type="ECO:0000256" key="3">
    <source>
        <dbReference type="ARBA" id="ARBA00023015"/>
    </source>
</evidence>
<sequence length="177" mass="20298">MELPPLLKNPIKYDDEAIKANQLRSTSKIEEIHGHLSPSFKISKEKNNRRTQIERKLSPLVRKHSANSTGIRLRANPPKLASRKVQSSARKSVSSRACKGSGNRGFPEGFAIVKSSFDPQRDFRESMVEMILENNIRETKDLEDLLACYLSLNSKEYHDLIVKAFEQIWFDMADHKM</sequence>
<keyword evidence="10" id="KW-1185">Reference proteome</keyword>
<dbReference type="GO" id="GO:0045892">
    <property type="term" value="P:negative regulation of DNA-templated transcription"/>
    <property type="evidence" value="ECO:0007669"/>
    <property type="project" value="UniProtKB-UniRule"/>
</dbReference>
<comment type="caution">
    <text evidence="9">The sequence shown here is derived from an EMBL/GenBank/DDBJ whole genome shotgun (WGS) entry which is preliminary data.</text>
</comment>
<reference evidence="9" key="1">
    <citation type="journal article" date="2023" name="Science">
        <title>Elucidation of the pathway for biosynthesis of saponin adjuvants from the soapbark tree.</title>
        <authorList>
            <person name="Reed J."/>
            <person name="Orme A."/>
            <person name="El-Demerdash A."/>
            <person name="Owen C."/>
            <person name="Martin L.B.B."/>
            <person name="Misra R.C."/>
            <person name="Kikuchi S."/>
            <person name="Rejzek M."/>
            <person name="Martin A.C."/>
            <person name="Harkess A."/>
            <person name="Leebens-Mack J."/>
            <person name="Louveau T."/>
            <person name="Stephenson M.J."/>
            <person name="Osbourn A."/>
        </authorList>
    </citation>
    <scope>NUCLEOTIDE SEQUENCE</scope>
    <source>
        <strain evidence="9">S10</strain>
    </source>
</reference>
<feature type="domain" description="OVATE" evidence="8">
    <location>
        <begin position="112"/>
        <end position="171"/>
    </location>
</feature>
<evidence type="ECO:0000313" key="9">
    <source>
        <dbReference type="EMBL" id="KAJ7964309.1"/>
    </source>
</evidence>
<comment type="function">
    <text evidence="6">Transcriptional repressor that regulates multiple aspects of plant growth and development.</text>
</comment>
<comment type="subcellular location">
    <subcellularLocation>
        <location evidence="1 6">Nucleus</location>
    </subcellularLocation>
</comment>
<dbReference type="PANTHER" id="PTHR33057">
    <property type="entry name" value="TRANSCRIPTION REPRESSOR OFP7-RELATED"/>
    <property type="match status" value="1"/>
</dbReference>
<feature type="compositionally biased region" description="Polar residues" evidence="7">
    <location>
        <begin position="84"/>
        <end position="95"/>
    </location>
</feature>
<dbReference type="Proteomes" id="UP001163823">
    <property type="component" value="Chromosome 6"/>
</dbReference>